<evidence type="ECO:0000313" key="3">
    <source>
        <dbReference type="Proteomes" id="UP000424527"/>
    </source>
</evidence>
<dbReference type="EMBL" id="REGW02000001">
    <property type="protein sequence ID" value="KAE8301070.1"/>
    <property type="molecule type" value="Genomic_DNA"/>
</dbReference>
<dbReference type="Proteomes" id="UP000424527">
    <property type="component" value="Unassembled WGS sequence"/>
</dbReference>
<evidence type="ECO:0000256" key="1">
    <source>
        <dbReference type="SAM" id="Coils"/>
    </source>
</evidence>
<comment type="caution">
    <text evidence="2">The sequence shown here is derived from an EMBL/GenBank/DDBJ whole genome shotgun (WGS) entry which is preliminary data.</text>
</comment>
<proteinExistence type="predicted"/>
<feature type="coiled-coil region" evidence="1">
    <location>
        <begin position="107"/>
        <end position="134"/>
    </location>
</feature>
<sequence>MTKPKNDGVCPICGKTLQLVVKHLRETHAVRNSIERSLLNNLATGRTIIPPCPVPGCLPHILNVDKHLAVHKDLTVAEIKRWRAQTTRETAIAALARLPQPQACRSCRDLKKQIKELKAQVAALEGRLRRNKVSHILRGVLSCHSRVTNGQTKMVIRELRKLHKDLGRTVLWHQGLIKQKKGLKLVPREDLARCQAMARVKMPSLLEAIEKAPPRDPRRRYRFFGYLAAYLSSIYGHRTGVLTRMRVMEHKTVRKFGPAQLYLEAEEYRWFRTWLRLRNRTVPTNPYFFSSLGREGHHPILSMAWVEMGLKGTPSLVDIRTAVSTYCTLTSRKARSL</sequence>
<keyword evidence="3" id="KW-1185">Reference proteome</keyword>
<evidence type="ECO:0000313" key="2">
    <source>
        <dbReference type="EMBL" id="KAE8301070.1"/>
    </source>
</evidence>
<gene>
    <name evidence="2" type="ORF">D5F01_LYC01223</name>
</gene>
<keyword evidence="1" id="KW-0175">Coiled coil</keyword>
<reference evidence="2 3" key="1">
    <citation type="submission" date="2019-07" db="EMBL/GenBank/DDBJ databases">
        <title>Chromosome genome assembly for large yellow croaker.</title>
        <authorList>
            <person name="Xiao S."/>
        </authorList>
    </citation>
    <scope>NUCLEOTIDE SEQUENCE [LARGE SCALE GENOMIC DNA]</scope>
    <source>
        <strain evidence="2">JMULYC20181020</strain>
        <tissue evidence="2">Muscle</tissue>
    </source>
</reference>
<dbReference type="AlphaFoldDB" id="A0A6G0JBH5"/>
<organism evidence="2 3">
    <name type="scientific">Larimichthys crocea</name>
    <name type="common">Large yellow croaker</name>
    <name type="synonym">Pseudosciaena crocea</name>
    <dbReference type="NCBI Taxonomy" id="215358"/>
    <lineage>
        <taxon>Eukaryota</taxon>
        <taxon>Metazoa</taxon>
        <taxon>Chordata</taxon>
        <taxon>Craniata</taxon>
        <taxon>Vertebrata</taxon>
        <taxon>Euteleostomi</taxon>
        <taxon>Actinopterygii</taxon>
        <taxon>Neopterygii</taxon>
        <taxon>Teleostei</taxon>
        <taxon>Neoteleostei</taxon>
        <taxon>Acanthomorphata</taxon>
        <taxon>Eupercaria</taxon>
        <taxon>Sciaenidae</taxon>
        <taxon>Larimichthys</taxon>
    </lineage>
</organism>
<name>A0A6G0JBH5_LARCR</name>
<protein>
    <submittedName>
        <fullName evidence="2">Uncharacterized protein</fullName>
    </submittedName>
</protein>
<accession>A0A6G0JBH5</accession>